<feature type="binding site" evidence="6">
    <location>
        <position position="108"/>
    </location>
    <ligand>
        <name>S-adenosyl-L-methionine</name>
        <dbReference type="ChEBI" id="CHEBI:59789"/>
    </ligand>
</feature>
<comment type="catalytic activity">
    <reaction evidence="6">
        <text>pseudouridine(1915) in 23S rRNA + S-adenosyl-L-methionine = N(3)-methylpseudouridine(1915) in 23S rRNA + S-adenosyl-L-homocysteine + H(+)</text>
        <dbReference type="Rhea" id="RHEA:42752"/>
        <dbReference type="Rhea" id="RHEA-COMP:10221"/>
        <dbReference type="Rhea" id="RHEA-COMP:10222"/>
        <dbReference type="ChEBI" id="CHEBI:15378"/>
        <dbReference type="ChEBI" id="CHEBI:57856"/>
        <dbReference type="ChEBI" id="CHEBI:59789"/>
        <dbReference type="ChEBI" id="CHEBI:65314"/>
        <dbReference type="ChEBI" id="CHEBI:74486"/>
        <dbReference type="EC" id="2.1.1.177"/>
    </reaction>
</comment>
<reference evidence="8" key="1">
    <citation type="submission" date="2016-10" db="EMBL/GenBank/DDBJ databases">
        <authorList>
            <person name="Varghese N."/>
        </authorList>
    </citation>
    <scope>NUCLEOTIDE SEQUENCE [LARGE SCALE GENOMIC DNA]</scope>
    <source>
        <strain evidence="8">DSM 20406</strain>
    </source>
</reference>
<evidence type="ECO:0000313" key="8">
    <source>
        <dbReference type="Proteomes" id="UP000183028"/>
    </source>
</evidence>
<dbReference type="InterPro" id="IPR029028">
    <property type="entry name" value="Alpha/beta_knot_MTases"/>
</dbReference>
<comment type="function">
    <text evidence="6">Specifically methylates the pseudouridine at position 1915 (m3Psi1915) in 23S rRNA.</text>
</comment>
<comment type="subunit">
    <text evidence="6">Homodimer.</text>
</comment>
<feature type="binding site" evidence="6">
    <location>
        <position position="76"/>
    </location>
    <ligand>
        <name>S-adenosyl-L-methionine</name>
        <dbReference type="ChEBI" id="CHEBI:59789"/>
    </ligand>
</feature>
<dbReference type="EC" id="2.1.1.177" evidence="6"/>
<accession>A0A1H6WWL4</accession>
<dbReference type="eggNOG" id="COG1576">
    <property type="taxonomic scope" value="Bacteria"/>
</dbReference>
<dbReference type="GO" id="GO:0070038">
    <property type="term" value="F:rRNA (pseudouridine-N3-)-methyltransferase activity"/>
    <property type="evidence" value="ECO:0007669"/>
    <property type="project" value="UniProtKB-UniRule"/>
</dbReference>
<dbReference type="OrthoDB" id="9806643at2"/>
<feature type="binding site" evidence="6">
    <location>
        <begin position="127"/>
        <end position="132"/>
    </location>
    <ligand>
        <name>S-adenosyl-L-methionine</name>
        <dbReference type="ChEBI" id="CHEBI:59789"/>
    </ligand>
</feature>
<proteinExistence type="inferred from homology"/>
<dbReference type="PANTHER" id="PTHR33603">
    <property type="entry name" value="METHYLTRANSFERASE"/>
    <property type="match status" value="1"/>
</dbReference>
<evidence type="ECO:0000256" key="1">
    <source>
        <dbReference type="ARBA" id="ARBA00022552"/>
    </source>
</evidence>
<dbReference type="EMBL" id="FNYK01000075">
    <property type="protein sequence ID" value="SEJ21263.1"/>
    <property type="molecule type" value="Genomic_DNA"/>
</dbReference>
<dbReference type="Gene3D" id="3.40.1280.10">
    <property type="match status" value="1"/>
</dbReference>
<dbReference type="CDD" id="cd18081">
    <property type="entry name" value="RlmH-like"/>
    <property type="match status" value="1"/>
</dbReference>
<dbReference type="Pfam" id="PF02590">
    <property type="entry name" value="SPOUT_MTase"/>
    <property type="match status" value="1"/>
</dbReference>
<dbReference type="InterPro" id="IPR003742">
    <property type="entry name" value="RlmH-like"/>
</dbReference>
<evidence type="ECO:0000256" key="2">
    <source>
        <dbReference type="ARBA" id="ARBA00022603"/>
    </source>
</evidence>
<evidence type="ECO:0000256" key="4">
    <source>
        <dbReference type="ARBA" id="ARBA00022691"/>
    </source>
</evidence>
<comment type="similarity">
    <text evidence="5 6">Belongs to the RNA methyltransferase RlmH family.</text>
</comment>
<keyword evidence="6" id="KW-0963">Cytoplasm</keyword>
<name>A0A1H6WWL4_9FIRM</name>
<evidence type="ECO:0000256" key="5">
    <source>
        <dbReference type="ARBA" id="ARBA00038303"/>
    </source>
</evidence>
<dbReference type="GeneID" id="54120123"/>
<dbReference type="InterPro" id="IPR029026">
    <property type="entry name" value="tRNA_m1G_MTases_N"/>
</dbReference>
<keyword evidence="3 6" id="KW-0808">Transferase</keyword>
<dbReference type="STRING" id="322505.SAMN04487836_11231"/>
<sequence length="159" mass="18427">MKIRVIAVGKLKEKYLKEGIAEYSKRLQGYCDFEIVEVSDERIPRRPTLAEEALIKAKEGRRILDHVKERDYMILLDVSSKQMDSLHFACELHDIMLSGYSTIDFVIGGSLGHGDDVLERANLKLSISKMTMPHQLFRLVLIEQIYRAFKINNNETYHK</sequence>
<dbReference type="AlphaFoldDB" id="A0A1H6WWL4"/>
<protein>
    <recommendedName>
        <fullName evidence="6">Ribosomal RNA large subunit methyltransferase H</fullName>
        <ecNumber evidence="6">2.1.1.177</ecNumber>
    </recommendedName>
    <alternativeName>
        <fullName evidence="6">23S rRNA (pseudouridine1915-N3)-methyltransferase</fullName>
    </alternativeName>
    <alternativeName>
        <fullName evidence="6">23S rRNA m3Psi1915 methyltransferase</fullName>
    </alternativeName>
    <alternativeName>
        <fullName evidence="6">rRNA (pseudouridine-N3-)-methyltransferase RlmH</fullName>
    </alternativeName>
</protein>
<dbReference type="RefSeq" id="WP_033162727.1">
    <property type="nucleotide sequence ID" value="NZ_CACVPP010000070.1"/>
</dbReference>
<dbReference type="PANTHER" id="PTHR33603:SF1">
    <property type="entry name" value="RIBOSOMAL RNA LARGE SUBUNIT METHYLTRANSFERASE H"/>
    <property type="match status" value="1"/>
</dbReference>
<dbReference type="HAMAP" id="MF_00658">
    <property type="entry name" value="23SrRNA_methyltr_H"/>
    <property type="match status" value="1"/>
</dbReference>
<comment type="subcellular location">
    <subcellularLocation>
        <location evidence="6">Cytoplasm</location>
    </subcellularLocation>
</comment>
<evidence type="ECO:0000313" key="7">
    <source>
        <dbReference type="EMBL" id="SEJ21263.1"/>
    </source>
</evidence>
<dbReference type="GO" id="GO:0005737">
    <property type="term" value="C:cytoplasm"/>
    <property type="evidence" value="ECO:0007669"/>
    <property type="project" value="UniProtKB-SubCell"/>
</dbReference>
<dbReference type="Proteomes" id="UP000183028">
    <property type="component" value="Unassembled WGS sequence"/>
</dbReference>
<evidence type="ECO:0000256" key="6">
    <source>
        <dbReference type="HAMAP-Rule" id="MF_00658"/>
    </source>
</evidence>
<keyword evidence="2 6" id="KW-0489">Methyltransferase</keyword>
<gene>
    <name evidence="6" type="primary">rlmH</name>
    <name evidence="7" type="ORF">SAMN04487834_107512</name>
</gene>
<dbReference type="PIRSF" id="PIRSF004505">
    <property type="entry name" value="MT_bac"/>
    <property type="match status" value="1"/>
</dbReference>
<dbReference type="NCBIfam" id="NF000985">
    <property type="entry name" value="PRK00103.1-3"/>
    <property type="match status" value="1"/>
</dbReference>
<evidence type="ECO:0000256" key="3">
    <source>
        <dbReference type="ARBA" id="ARBA00022679"/>
    </source>
</evidence>
<keyword evidence="1 6" id="KW-0698">rRNA processing</keyword>
<dbReference type="SUPFAM" id="SSF75217">
    <property type="entry name" value="alpha/beta knot"/>
    <property type="match status" value="1"/>
</dbReference>
<keyword evidence="8" id="KW-1185">Reference proteome</keyword>
<organism evidence="7 8">
    <name type="scientific">Sharpea azabuensis</name>
    <dbReference type="NCBI Taxonomy" id="322505"/>
    <lineage>
        <taxon>Bacteria</taxon>
        <taxon>Bacillati</taxon>
        <taxon>Bacillota</taxon>
        <taxon>Erysipelotrichia</taxon>
        <taxon>Erysipelotrichales</taxon>
        <taxon>Coprobacillaceae</taxon>
        <taxon>Sharpea</taxon>
    </lineage>
</organism>
<keyword evidence="4 6" id="KW-0949">S-adenosyl-L-methionine</keyword>